<feature type="transmembrane region" description="Helical" evidence="5">
    <location>
        <begin position="205"/>
        <end position="224"/>
    </location>
</feature>
<gene>
    <name evidence="6" type="ORF">EMEDMD4_790211</name>
</gene>
<comment type="subcellular location">
    <subcellularLocation>
        <location evidence="1">Endomembrane system</location>
        <topology evidence="1">Multi-pass membrane protein</topology>
    </subcellularLocation>
</comment>
<dbReference type="InterPro" id="IPR008217">
    <property type="entry name" value="Ccc1_fam"/>
</dbReference>
<dbReference type="GeneID" id="61610255"/>
<sequence>MSEKVSGNGGSKRLFYGVLNPVERSNEVLFGLIMVMTFTNSLSTTEAGRADVRSMLIGAVGCNLAWGIIDAVMYFMSSMAERKLSERTVHRVRTADDVEAAREIVAEALPGIILPALSSEDLERIRRHLASLPDDEVRARPTTRDVISALGVFLLVFFCTFPVVFPFIVMTDALAAVSVSNAIATALLFLAGYTLGRHSGNPVRLALAMVAIGLMLVALASALGG</sequence>
<evidence type="ECO:0000313" key="6">
    <source>
        <dbReference type="EMBL" id="VTZ65187.1"/>
    </source>
</evidence>
<keyword evidence="2 5" id="KW-0812">Transmembrane</keyword>
<reference evidence="6 7" key="1">
    <citation type="submission" date="2019-06" db="EMBL/GenBank/DDBJ databases">
        <authorList>
            <person name="Le Quere A."/>
            <person name="Colella S."/>
        </authorList>
    </citation>
    <scope>NUCLEOTIDE SEQUENCE [LARGE SCALE GENOMIC DNA]</scope>
    <source>
        <strain evidence="6">EmedicaeMD41</strain>
    </source>
</reference>
<dbReference type="GO" id="GO:0012505">
    <property type="term" value="C:endomembrane system"/>
    <property type="evidence" value="ECO:0007669"/>
    <property type="project" value="UniProtKB-SubCell"/>
</dbReference>
<dbReference type="OMA" id="LGCNLAW"/>
<evidence type="ECO:0000256" key="4">
    <source>
        <dbReference type="ARBA" id="ARBA00023136"/>
    </source>
</evidence>
<protein>
    <recommendedName>
        <fullName evidence="8">VIT family protein</fullName>
    </recommendedName>
</protein>
<dbReference type="Proteomes" id="UP000507954">
    <property type="component" value="Unassembled WGS sequence"/>
</dbReference>
<dbReference type="Pfam" id="PF01988">
    <property type="entry name" value="VIT1"/>
    <property type="match status" value="1"/>
</dbReference>
<feature type="transmembrane region" description="Helical" evidence="5">
    <location>
        <begin position="174"/>
        <end position="193"/>
    </location>
</feature>
<dbReference type="GO" id="GO:0030026">
    <property type="term" value="P:intracellular manganese ion homeostasis"/>
    <property type="evidence" value="ECO:0007669"/>
    <property type="project" value="InterPro"/>
</dbReference>
<proteinExistence type="predicted"/>
<keyword evidence="4 5" id="KW-0472">Membrane</keyword>
<dbReference type="AlphaFoldDB" id="A0A508X5T7"/>
<dbReference type="EMBL" id="CABFNB010000149">
    <property type="protein sequence ID" value="VTZ65187.1"/>
    <property type="molecule type" value="Genomic_DNA"/>
</dbReference>
<name>A0A508X5T7_9HYPH</name>
<evidence type="ECO:0000256" key="2">
    <source>
        <dbReference type="ARBA" id="ARBA00022692"/>
    </source>
</evidence>
<feature type="transmembrane region" description="Helical" evidence="5">
    <location>
        <begin position="146"/>
        <end position="168"/>
    </location>
</feature>
<accession>A0A508X5T7</accession>
<dbReference type="GO" id="GO:0005384">
    <property type="term" value="F:manganese ion transmembrane transporter activity"/>
    <property type="evidence" value="ECO:0007669"/>
    <property type="project" value="InterPro"/>
</dbReference>
<evidence type="ECO:0000313" key="7">
    <source>
        <dbReference type="Proteomes" id="UP000507954"/>
    </source>
</evidence>
<organism evidence="6 7">
    <name type="scientific">Sinorhizobium medicae</name>
    <dbReference type="NCBI Taxonomy" id="110321"/>
    <lineage>
        <taxon>Bacteria</taxon>
        <taxon>Pseudomonadati</taxon>
        <taxon>Pseudomonadota</taxon>
        <taxon>Alphaproteobacteria</taxon>
        <taxon>Hyphomicrobiales</taxon>
        <taxon>Rhizobiaceae</taxon>
        <taxon>Sinorhizobium/Ensifer group</taxon>
        <taxon>Sinorhizobium</taxon>
    </lineage>
</organism>
<evidence type="ECO:0000256" key="1">
    <source>
        <dbReference type="ARBA" id="ARBA00004127"/>
    </source>
</evidence>
<evidence type="ECO:0000256" key="3">
    <source>
        <dbReference type="ARBA" id="ARBA00022989"/>
    </source>
</evidence>
<keyword evidence="3 5" id="KW-1133">Transmembrane helix</keyword>
<dbReference type="RefSeq" id="WP_011970077.1">
    <property type="nucleotide sequence ID" value="NZ_CABFNB010000149.1"/>
</dbReference>
<evidence type="ECO:0008006" key="8">
    <source>
        <dbReference type="Google" id="ProtNLM"/>
    </source>
</evidence>
<feature type="transmembrane region" description="Helical" evidence="5">
    <location>
        <begin position="55"/>
        <end position="77"/>
    </location>
</feature>
<evidence type="ECO:0000256" key="5">
    <source>
        <dbReference type="SAM" id="Phobius"/>
    </source>
</evidence>